<keyword evidence="5" id="KW-1185">Reference proteome</keyword>
<evidence type="ECO:0000256" key="3">
    <source>
        <dbReference type="SAM" id="SignalP"/>
    </source>
</evidence>
<dbReference type="InterPro" id="IPR036179">
    <property type="entry name" value="Ig-like_dom_sf"/>
</dbReference>
<dbReference type="RefSeq" id="XP_005103008.2">
    <property type="nucleotide sequence ID" value="XM_005102951.3"/>
</dbReference>
<keyword evidence="3" id="KW-0732">Signal</keyword>
<feature type="compositionally biased region" description="Low complexity" evidence="1">
    <location>
        <begin position="274"/>
        <end position="299"/>
    </location>
</feature>
<feature type="chain" id="PRO_5045077000" evidence="3">
    <location>
        <begin position="26"/>
        <end position="628"/>
    </location>
</feature>
<feature type="domain" description="Ig-like" evidence="4">
    <location>
        <begin position="21"/>
        <end position="117"/>
    </location>
</feature>
<feature type="region of interest" description="Disordered" evidence="1">
    <location>
        <begin position="446"/>
        <end position="469"/>
    </location>
</feature>
<organism evidence="5 6">
    <name type="scientific">Aplysia californica</name>
    <name type="common">California sea hare</name>
    <dbReference type="NCBI Taxonomy" id="6500"/>
    <lineage>
        <taxon>Eukaryota</taxon>
        <taxon>Metazoa</taxon>
        <taxon>Spiralia</taxon>
        <taxon>Lophotrochozoa</taxon>
        <taxon>Mollusca</taxon>
        <taxon>Gastropoda</taxon>
        <taxon>Heterobranchia</taxon>
        <taxon>Euthyneura</taxon>
        <taxon>Tectipleura</taxon>
        <taxon>Aplysiida</taxon>
        <taxon>Aplysioidea</taxon>
        <taxon>Aplysiidae</taxon>
        <taxon>Aplysia</taxon>
    </lineage>
</organism>
<evidence type="ECO:0000313" key="6">
    <source>
        <dbReference type="RefSeq" id="XP_005103008.2"/>
    </source>
</evidence>
<feature type="signal peptide" evidence="3">
    <location>
        <begin position="1"/>
        <end position="25"/>
    </location>
</feature>
<dbReference type="PANTHER" id="PTHR16148:SF14">
    <property type="entry name" value="MYND-TYPE DOMAIN-CONTAINING PROTEIN"/>
    <property type="match status" value="1"/>
</dbReference>
<dbReference type="SMART" id="SM00409">
    <property type="entry name" value="IG"/>
    <property type="match status" value="1"/>
</dbReference>
<proteinExistence type="predicted"/>
<accession>A0ABM0JWA2</accession>
<feature type="compositionally biased region" description="Polar residues" evidence="1">
    <location>
        <begin position="197"/>
        <end position="226"/>
    </location>
</feature>
<evidence type="ECO:0000256" key="1">
    <source>
        <dbReference type="SAM" id="MobiDB-lite"/>
    </source>
</evidence>
<dbReference type="PANTHER" id="PTHR16148">
    <property type="entry name" value="NF-KAPPA-B-REPRESSING FACTOR-RELATED"/>
    <property type="match status" value="1"/>
</dbReference>
<name>A0ABM0JWA2_APLCA</name>
<keyword evidence="2" id="KW-0472">Membrane</keyword>
<feature type="compositionally biased region" description="Basic and acidic residues" evidence="1">
    <location>
        <begin position="495"/>
        <end position="511"/>
    </location>
</feature>
<evidence type="ECO:0000256" key="2">
    <source>
        <dbReference type="SAM" id="Phobius"/>
    </source>
</evidence>
<gene>
    <name evidence="6" type="primary">LOC101855120</name>
</gene>
<feature type="region of interest" description="Disordered" evidence="1">
    <location>
        <begin position="169"/>
        <end position="299"/>
    </location>
</feature>
<feature type="region of interest" description="Disordered" evidence="1">
    <location>
        <begin position="334"/>
        <end position="404"/>
    </location>
</feature>
<feature type="compositionally biased region" description="Low complexity" evidence="1">
    <location>
        <begin position="336"/>
        <end position="386"/>
    </location>
</feature>
<dbReference type="InterPro" id="IPR007110">
    <property type="entry name" value="Ig-like_dom"/>
</dbReference>
<keyword evidence="2" id="KW-1133">Transmembrane helix</keyword>
<feature type="region of interest" description="Disordered" evidence="1">
    <location>
        <begin position="494"/>
        <end position="514"/>
    </location>
</feature>
<sequence length="628" mass="68337">MDAIRAWSSLAVVFFLTVRTPCVQSCDIHFDLEGPSLLLLAGDNASLLCDATCFGDAENTDVIWRNDNGQIIGSTPNSLFTVSYYRGLRNRLLILRASSDVTGTYICSVMRRGSVISQRWKSIIVYGGEDSDNSEDNSLLTNTGPRRGDLRPHPEFWFRYRPVRSARTHAHIHKRQVAMEPTTAATAATARTAAASSGASERPGTSTGTQDTSRRYPNTSPLTITPSRKRVTSTGRPMTSYRTTTTTTSARPRMTSWTSSISTAGPGWLTDRGTQTYPPMPQTTTLSRSTTKPSETMTTTITKTTVSMTPKVVPTQRTSTAKAESVWRSTTVKAYGSNNNIGSSSSGNNNNNNNNDNNNNNNNSNNNNNNSNNNGNKVTDTSTSDSKTGQSHGDHTDCPSPEGPTTDFGRHGVLAFSISLAIAFLLLYAILMIIFVPRIMSRRMKMDKKNRRKQSPEIPGMFTSLTGHSDLASDPGILLTAPEKGTATPCAIEVVDEKDKGEDRPSSDLDNKVSTFLLRQASQKGTENDSNSNYETQQNNMAEIEKTATEKNEQTSRPNETTPTEQTTPIETTPTNETTTTKQTTPIETTPTNETTPTGEAVLDKSPESTANDDVKNAMSDVEATSVV</sequence>
<feature type="compositionally biased region" description="Low complexity" evidence="1">
    <location>
        <begin position="560"/>
        <end position="598"/>
    </location>
</feature>
<feature type="compositionally biased region" description="Low complexity" evidence="1">
    <location>
        <begin position="234"/>
        <end position="255"/>
    </location>
</feature>
<evidence type="ECO:0000313" key="5">
    <source>
        <dbReference type="Proteomes" id="UP000694888"/>
    </source>
</evidence>
<dbReference type="PROSITE" id="PS50835">
    <property type="entry name" value="IG_LIKE"/>
    <property type="match status" value="1"/>
</dbReference>
<keyword evidence="2" id="KW-0812">Transmembrane</keyword>
<dbReference type="GeneID" id="101855120"/>
<dbReference type="InterPro" id="IPR003599">
    <property type="entry name" value="Ig_sub"/>
</dbReference>
<reference evidence="6" key="1">
    <citation type="submission" date="2025-08" db="UniProtKB">
        <authorList>
            <consortium name="RefSeq"/>
        </authorList>
    </citation>
    <scope>IDENTIFICATION</scope>
</reference>
<dbReference type="SUPFAM" id="SSF48726">
    <property type="entry name" value="Immunoglobulin"/>
    <property type="match status" value="1"/>
</dbReference>
<dbReference type="Proteomes" id="UP000694888">
    <property type="component" value="Unplaced"/>
</dbReference>
<feature type="compositionally biased region" description="Low complexity" evidence="1">
    <location>
        <begin position="182"/>
        <end position="195"/>
    </location>
</feature>
<evidence type="ECO:0000259" key="4">
    <source>
        <dbReference type="PROSITE" id="PS50835"/>
    </source>
</evidence>
<protein>
    <submittedName>
        <fullName evidence="6">Myb-like protein J</fullName>
    </submittedName>
</protein>
<feature type="region of interest" description="Disordered" evidence="1">
    <location>
        <begin position="548"/>
        <end position="628"/>
    </location>
</feature>
<feature type="transmembrane region" description="Helical" evidence="2">
    <location>
        <begin position="413"/>
        <end position="436"/>
    </location>
</feature>
<feature type="region of interest" description="Disordered" evidence="1">
    <location>
        <begin position="132"/>
        <end position="153"/>
    </location>
</feature>